<evidence type="ECO:0000313" key="4">
    <source>
        <dbReference type="Proteomes" id="UP000034048"/>
    </source>
</evidence>
<evidence type="ECO:0000259" key="2">
    <source>
        <dbReference type="Pfam" id="PF01471"/>
    </source>
</evidence>
<feature type="region of interest" description="Disordered" evidence="1">
    <location>
        <begin position="440"/>
        <end position="464"/>
    </location>
</feature>
<feature type="region of interest" description="Disordered" evidence="1">
    <location>
        <begin position="389"/>
        <end position="424"/>
    </location>
</feature>
<protein>
    <recommendedName>
        <fullName evidence="2">Peptidoglycan binding-like domain-containing protein</fullName>
    </recommendedName>
</protein>
<dbReference type="Gene3D" id="2.60.40.650">
    <property type="match status" value="1"/>
</dbReference>
<reference evidence="3 4" key="1">
    <citation type="journal article" date="2015" name="Nature">
        <title>rRNA introns, odd ribosomes, and small enigmatic genomes across a large radiation of phyla.</title>
        <authorList>
            <person name="Brown C.T."/>
            <person name="Hug L.A."/>
            <person name="Thomas B.C."/>
            <person name="Sharon I."/>
            <person name="Castelle C.J."/>
            <person name="Singh A."/>
            <person name="Wilkins M.J."/>
            <person name="Williams K.H."/>
            <person name="Banfield J.F."/>
        </authorList>
    </citation>
    <scope>NUCLEOTIDE SEQUENCE [LARGE SCALE GENOMIC DNA]</scope>
</reference>
<accession>A0A0G0QYP0</accession>
<proteinExistence type="predicted"/>
<dbReference type="Pfam" id="PF01471">
    <property type="entry name" value="PG_binding_1"/>
    <property type="match status" value="1"/>
</dbReference>
<feature type="compositionally biased region" description="Pro residues" evidence="1">
    <location>
        <begin position="483"/>
        <end position="499"/>
    </location>
</feature>
<evidence type="ECO:0000256" key="1">
    <source>
        <dbReference type="SAM" id="MobiDB-lite"/>
    </source>
</evidence>
<dbReference type="Gene3D" id="2.60.40.2030">
    <property type="match status" value="1"/>
</dbReference>
<dbReference type="Proteomes" id="UP000034048">
    <property type="component" value="Unassembled WGS sequence"/>
</dbReference>
<dbReference type="Gene3D" id="1.10.101.10">
    <property type="entry name" value="PGBD-like superfamily/PGBD"/>
    <property type="match status" value="1"/>
</dbReference>
<dbReference type="InterPro" id="IPR002477">
    <property type="entry name" value="Peptidoglycan-bd-like"/>
</dbReference>
<feature type="compositionally biased region" description="Pro residues" evidence="1">
    <location>
        <begin position="450"/>
        <end position="459"/>
    </location>
</feature>
<feature type="compositionally biased region" description="Pro residues" evidence="1">
    <location>
        <begin position="403"/>
        <end position="420"/>
    </location>
</feature>
<dbReference type="AlphaFoldDB" id="A0A0G0QYP0"/>
<dbReference type="InterPro" id="IPR038081">
    <property type="entry name" value="CalX-like_sf"/>
</dbReference>
<dbReference type="EMBL" id="LBWS01000002">
    <property type="protein sequence ID" value="KKR15420.1"/>
    <property type="molecule type" value="Genomic_DNA"/>
</dbReference>
<gene>
    <name evidence="3" type="ORF">UT42_C0002G0001</name>
</gene>
<dbReference type="SUPFAM" id="SSF141072">
    <property type="entry name" value="CalX-like"/>
    <property type="match status" value="1"/>
</dbReference>
<dbReference type="PATRIC" id="fig|1618634.3.peg.31"/>
<feature type="domain" description="Peptidoglycan binding-like" evidence="2">
    <location>
        <begin position="633"/>
        <end position="695"/>
    </location>
</feature>
<feature type="region of interest" description="Disordered" evidence="1">
    <location>
        <begin position="477"/>
        <end position="499"/>
    </location>
</feature>
<organism evidence="3 4">
    <name type="scientific">Candidatus Falkowbacteria bacterium GW2011_GWA2_39_24</name>
    <dbReference type="NCBI Taxonomy" id="1618634"/>
    <lineage>
        <taxon>Bacteria</taxon>
        <taxon>Candidatus Falkowiibacteriota</taxon>
    </lineage>
</organism>
<name>A0A0G0QYP0_9BACT</name>
<dbReference type="SUPFAM" id="SSF47090">
    <property type="entry name" value="PGBD-like"/>
    <property type="match status" value="1"/>
</dbReference>
<sequence>ETIIVTISNPTNSSLGANTAETYTITDNDDAPTVALTGTATILENGTATTITATLSAVSGLDATINLALTGTATGSGTDYTASASSISITPGNLTGTMTITPVLDAEYDPDETVIVDISSAVNATEAVAQQVTVTLTNIDSAKPTISVTALSPDPHSILTPTISGTATDVGGTISSVEYQLNGTAGSWSACTPADGSFNTSSEAYNCTTTTLTAAVYTIYFRATDSNANTSTTEYSDQFTIATGGTPITVLSAMSQAAMTPPVGGFTASIGSFVGSGTATTVPVVTSPTVSLNLNGGDNVKYVAISTNADFAKANLVPYQDAVNYQLQNTGTNDLYVKFYNQYGYSTAPIQMTVNYQPTTALKLPAKVDSFLDKYLPFVPKFWEDRLKQQEKQKQPDTTKPTTPTPEVKPLPQEQPPVQEPEPDYQSLWQKLWSKLKGEEGVQPEEIKPIPLPPTPPPVKESEPNYQSLWDKLWSKLKGEPTAPTPTEPTPTPAEPTVPPVSVRFPEGSLVKVNGQSTIFYIQNGKKRPVLNAEVFNYQEFKWSDIQSTDQLNDYDLGYIIGYDIFIPDEKNVAKLYLPPSALPQVLGEKINNKSLPSVNPPTTGPEPTVAPQNIVPPTNYVFTYGLGLGMSDQAVTALQTILSSYPDIYPEQLITGYFGEKTQSAVQRLQEKYQLAKPGDAGYGYVGPATREVLNGL</sequence>
<comment type="caution">
    <text evidence="3">The sequence shown here is derived from an EMBL/GenBank/DDBJ whole genome shotgun (WGS) entry which is preliminary data.</text>
</comment>
<dbReference type="InterPro" id="IPR036366">
    <property type="entry name" value="PGBDSf"/>
</dbReference>
<dbReference type="InterPro" id="IPR036365">
    <property type="entry name" value="PGBD-like_sf"/>
</dbReference>
<evidence type="ECO:0000313" key="3">
    <source>
        <dbReference type="EMBL" id="KKR15420.1"/>
    </source>
</evidence>
<feature type="non-terminal residue" evidence="3">
    <location>
        <position position="1"/>
    </location>
</feature>